<accession>E2C2K0</accession>
<evidence type="ECO:0000313" key="1">
    <source>
        <dbReference type="EMBL" id="EFN77856.1"/>
    </source>
</evidence>
<protein>
    <submittedName>
        <fullName evidence="1">Uncharacterized protein</fullName>
    </submittedName>
</protein>
<keyword evidence="2" id="KW-1185">Reference proteome</keyword>
<dbReference type="EMBL" id="GL452135">
    <property type="protein sequence ID" value="EFN77856.1"/>
    <property type="molecule type" value="Genomic_DNA"/>
</dbReference>
<organism evidence="2">
    <name type="scientific">Harpegnathos saltator</name>
    <name type="common">Jerdon's jumping ant</name>
    <dbReference type="NCBI Taxonomy" id="610380"/>
    <lineage>
        <taxon>Eukaryota</taxon>
        <taxon>Metazoa</taxon>
        <taxon>Ecdysozoa</taxon>
        <taxon>Arthropoda</taxon>
        <taxon>Hexapoda</taxon>
        <taxon>Insecta</taxon>
        <taxon>Pterygota</taxon>
        <taxon>Neoptera</taxon>
        <taxon>Endopterygota</taxon>
        <taxon>Hymenoptera</taxon>
        <taxon>Apocrita</taxon>
        <taxon>Aculeata</taxon>
        <taxon>Formicoidea</taxon>
        <taxon>Formicidae</taxon>
        <taxon>Ponerinae</taxon>
        <taxon>Ponerini</taxon>
        <taxon>Harpegnathos</taxon>
    </lineage>
</organism>
<reference evidence="1 2" key="1">
    <citation type="journal article" date="2010" name="Science">
        <title>Genomic comparison of the ants Camponotus floridanus and Harpegnathos saltator.</title>
        <authorList>
            <person name="Bonasio R."/>
            <person name="Zhang G."/>
            <person name="Ye C."/>
            <person name="Mutti N.S."/>
            <person name="Fang X."/>
            <person name="Qin N."/>
            <person name="Donahue G."/>
            <person name="Yang P."/>
            <person name="Li Q."/>
            <person name="Li C."/>
            <person name="Zhang P."/>
            <person name="Huang Z."/>
            <person name="Berger S.L."/>
            <person name="Reinberg D."/>
            <person name="Wang J."/>
            <person name="Liebig J."/>
        </authorList>
    </citation>
    <scope>NUCLEOTIDE SEQUENCE [LARGE SCALE GENOMIC DNA]</scope>
    <source>
        <strain evidence="1 2">R22 G/1</strain>
    </source>
</reference>
<sequence length="118" mass="12969">MKTYIGAVPLVLSGYMKLEHGSTARMVVAHPTGSIGNLGKVRRVELSWVYDMDVLQPRSLCFFWCNDHLYVNSVSVDAMDLPGRGKREADFSSKLCSAGRQEYAEIASGSTASFVDNC</sequence>
<dbReference type="Proteomes" id="UP000008237">
    <property type="component" value="Unassembled WGS sequence"/>
</dbReference>
<dbReference type="OrthoDB" id="199913at2759"/>
<evidence type="ECO:0000313" key="2">
    <source>
        <dbReference type="Proteomes" id="UP000008237"/>
    </source>
</evidence>
<name>E2C2K0_HARSA</name>
<proteinExistence type="predicted"/>
<gene>
    <name evidence="1" type="ORF">EAI_11765</name>
</gene>
<dbReference type="AlphaFoldDB" id="E2C2K0"/>
<dbReference type="InParanoid" id="E2C2K0"/>
<dbReference type="STRING" id="610380.E2C2K0"/>